<dbReference type="InterPro" id="IPR002324">
    <property type="entry name" value="Cyt_c_ID"/>
</dbReference>
<evidence type="ECO:0000256" key="3">
    <source>
        <dbReference type="ARBA" id="ARBA00022723"/>
    </source>
</evidence>
<feature type="compositionally biased region" description="Low complexity" evidence="7">
    <location>
        <begin position="31"/>
        <end position="51"/>
    </location>
</feature>
<keyword evidence="4" id="KW-0249">Electron transport</keyword>
<feature type="region of interest" description="Disordered" evidence="7">
    <location>
        <begin position="20"/>
        <end position="51"/>
    </location>
</feature>
<evidence type="ECO:0000256" key="6">
    <source>
        <dbReference type="PIRSR" id="PIRSR602324-1"/>
    </source>
</evidence>
<feature type="domain" description="Cytochrome c" evidence="8">
    <location>
        <begin position="51"/>
        <end position="136"/>
    </location>
</feature>
<feature type="binding site" description="covalent" evidence="6">
    <location>
        <position position="69"/>
    </location>
    <ligand>
        <name>heme c</name>
        <dbReference type="ChEBI" id="CHEBI:61717"/>
    </ligand>
</feature>
<dbReference type="InterPro" id="IPR036909">
    <property type="entry name" value="Cyt_c-like_dom_sf"/>
</dbReference>
<dbReference type="OrthoDB" id="9814063at2"/>
<keyword evidence="3 6" id="KW-0479">Metal-binding</keyword>
<keyword evidence="1" id="KW-0813">Transport</keyword>
<dbReference type="GO" id="GO:0009055">
    <property type="term" value="F:electron transfer activity"/>
    <property type="evidence" value="ECO:0007669"/>
    <property type="project" value="InterPro"/>
</dbReference>
<dbReference type="GO" id="GO:0005506">
    <property type="term" value="F:iron ion binding"/>
    <property type="evidence" value="ECO:0007669"/>
    <property type="project" value="InterPro"/>
</dbReference>
<evidence type="ECO:0000313" key="10">
    <source>
        <dbReference type="Proteomes" id="UP000198850"/>
    </source>
</evidence>
<dbReference type="PROSITE" id="PS51007">
    <property type="entry name" value="CYTC"/>
    <property type="match status" value="1"/>
</dbReference>
<reference evidence="9 10" key="1">
    <citation type="submission" date="2016-10" db="EMBL/GenBank/DDBJ databases">
        <authorList>
            <person name="de Groot N.N."/>
        </authorList>
    </citation>
    <scope>NUCLEOTIDE SEQUENCE [LARGE SCALE GENOMIC DNA]</scope>
    <source>
        <strain evidence="9 10">DSM 19033</strain>
    </source>
</reference>
<feature type="binding site" description="covalent" evidence="6">
    <location>
        <position position="65"/>
    </location>
    <ligand>
        <name>heme c</name>
        <dbReference type="ChEBI" id="CHEBI:61717"/>
    </ligand>
</feature>
<dbReference type="STRING" id="425514.SAMN05443550_106193"/>
<dbReference type="Pfam" id="PF00034">
    <property type="entry name" value="Cytochrom_C"/>
    <property type="match status" value="1"/>
</dbReference>
<accession>A0A1H4EWJ6</accession>
<protein>
    <submittedName>
        <fullName evidence="9">Cytochrome c</fullName>
    </submittedName>
</protein>
<evidence type="ECO:0000256" key="2">
    <source>
        <dbReference type="ARBA" id="ARBA00022617"/>
    </source>
</evidence>
<dbReference type="EMBL" id="FNRA01000006">
    <property type="protein sequence ID" value="SEA89424.1"/>
    <property type="molecule type" value="Genomic_DNA"/>
</dbReference>
<sequence length="137" mass="14406">MKHTTLLILGCLSLTIASCGGSGSSEKTEETTTTTTTTTDSSTTVSAQTASETLPGEKLIAKADCLGCHNKEQKVIGPAYVDIAAKYPSNEANISHLADVVIKGSKGTWGDLPMTPHPNLSVDDAKQMVTWILSLKK</sequence>
<dbReference type="Gene3D" id="1.10.760.10">
    <property type="entry name" value="Cytochrome c-like domain"/>
    <property type="match status" value="1"/>
</dbReference>
<keyword evidence="2 6" id="KW-0349">Heme</keyword>
<evidence type="ECO:0000259" key="8">
    <source>
        <dbReference type="PROSITE" id="PS51007"/>
    </source>
</evidence>
<keyword evidence="5 6" id="KW-0408">Iron</keyword>
<dbReference type="AlphaFoldDB" id="A0A1H4EWJ6"/>
<evidence type="ECO:0000256" key="4">
    <source>
        <dbReference type="ARBA" id="ARBA00022982"/>
    </source>
</evidence>
<comment type="PTM">
    <text evidence="6">Binds 1 heme c group covalently per subunit.</text>
</comment>
<evidence type="ECO:0000256" key="1">
    <source>
        <dbReference type="ARBA" id="ARBA00022448"/>
    </source>
</evidence>
<proteinExistence type="predicted"/>
<organism evidence="9 10">
    <name type="scientific">Pedobacter hartonius</name>
    <dbReference type="NCBI Taxonomy" id="425514"/>
    <lineage>
        <taxon>Bacteria</taxon>
        <taxon>Pseudomonadati</taxon>
        <taxon>Bacteroidota</taxon>
        <taxon>Sphingobacteriia</taxon>
        <taxon>Sphingobacteriales</taxon>
        <taxon>Sphingobacteriaceae</taxon>
        <taxon>Pedobacter</taxon>
    </lineage>
</organism>
<dbReference type="PRINTS" id="PR00606">
    <property type="entry name" value="CYTCHROMECID"/>
</dbReference>
<name>A0A1H4EWJ6_9SPHI</name>
<keyword evidence="10" id="KW-1185">Reference proteome</keyword>
<dbReference type="Proteomes" id="UP000198850">
    <property type="component" value="Unassembled WGS sequence"/>
</dbReference>
<evidence type="ECO:0000256" key="5">
    <source>
        <dbReference type="ARBA" id="ARBA00023004"/>
    </source>
</evidence>
<evidence type="ECO:0000256" key="7">
    <source>
        <dbReference type="SAM" id="MobiDB-lite"/>
    </source>
</evidence>
<dbReference type="PROSITE" id="PS51257">
    <property type="entry name" value="PROKAR_LIPOPROTEIN"/>
    <property type="match status" value="1"/>
</dbReference>
<evidence type="ECO:0000313" key="9">
    <source>
        <dbReference type="EMBL" id="SEA89424.1"/>
    </source>
</evidence>
<dbReference type="SUPFAM" id="SSF46626">
    <property type="entry name" value="Cytochrome c"/>
    <property type="match status" value="1"/>
</dbReference>
<dbReference type="InterPro" id="IPR009056">
    <property type="entry name" value="Cyt_c-like_dom"/>
</dbReference>
<dbReference type="GO" id="GO:0020037">
    <property type="term" value="F:heme binding"/>
    <property type="evidence" value="ECO:0007669"/>
    <property type="project" value="InterPro"/>
</dbReference>
<dbReference type="RefSeq" id="WP_090557238.1">
    <property type="nucleotide sequence ID" value="NZ_FNRA01000006.1"/>
</dbReference>
<gene>
    <name evidence="9" type="ORF">SAMN05443550_106193</name>
</gene>
<feature type="binding site" description="covalent" evidence="6">
    <location>
        <position position="114"/>
    </location>
    <ligand>
        <name>heme c</name>
        <dbReference type="ChEBI" id="CHEBI:61717"/>
    </ligand>
</feature>